<protein>
    <submittedName>
        <fullName evidence="1">Ovule protein</fullName>
    </submittedName>
</protein>
<reference evidence="1" key="1">
    <citation type="submission" date="2015-08" db="UniProtKB">
        <authorList>
            <consortium name="WormBaseParasite"/>
        </authorList>
    </citation>
    <scope>IDENTIFICATION</scope>
</reference>
<evidence type="ECO:0000313" key="1">
    <source>
        <dbReference type="WBParaSite" id="SSTP_0000620300.1"/>
    </source>
</evidence>
<accession>A0A0K0E9M1</accession>
<name>A0A0K0E9M1_STRER</name>
<organism evidence="1">
    <name type="scientific">Strongyloides stercoralis</name>
    <name type="common">Threadworm</name>
    <dbReference type="NCBI Taxonomy" id="6248"/>
    <lineage>
        <taxon>Eukaryota</taxon>
        <taxon>Metazoa</taxon>
        <taxon>Ecdysozoa</taxon>
        <taxon>Nematoda</taxon>
        <taxon>Chromadorea</taxon>
        <taxon>Rhabditida</taxon>
        <taxon>Tylenchina</taxon>
        <taxon>Panagrolaimomorpha</taxon>
        <taxon>Strongyloidoidea</taxon>
        <taxon>Strongyloididae</taxon>
        <taxon>Strongyloides</taxon>
    </lineage>
</organism>
<dbReference type="WBParaSite" id="SSTP_0000620300.1">
    <property type="protein sequence ID" value="SSTP_0000620300.1"/>
    <property type="gene ID" value="SSTP_0000620300"/>
</dbReference>
<proteinExistence type="predicted"/>
<sequence>MKSGDKRMLKIYLYFQLFSRYKKSWQYVARRKSSILHLRNGSRLKEVFDIKYASKVNGNLAQQVSCFYSIINLFLSYTLLKAFYECSIKLIEFLVATF</sequence>
<dbReference type="AlphaFoldDB" id="A0A0K0E9M1"/>